<dbReference type="Proteomes" id="UP000566813">
    <property type="component" value="Unassembled WGS sequence"/>
</dbReference>
<keyword evidence="3" id="KW-0238">DNA-binding</keyword>
<dbReference type="Pfam" id="PF00126">
    <property type="entry name" value="HTH_1"/>
    <property type="match status" value="2"/>
</dbReference>
<evidence type="ECO:0000313" key="7">
    <source>
        <dbReference type="Proteomes" id="UP000566813"/>
    </source>
</evidence>
<dbReference type="InterPro" id="IPR000847">
    <property type="entry name" value="LysR_HTH_N"/>
</dbReference>
<comment type="caution">
    <text evidence="6">The sequence shown here is derived from an EMBL/GenBank/DDBJ whole genome shotgun (WGS) entry which is preliminary data.</text>
</comment>
<evidence type="ECO:0000256" key="4">
    <source>
        <dbReference type="ARBA" id="ARBA00023163"/>
    </source>
</evidence>
<dbReference type="EMBL" id="JACLAW010000004">
    <property type="protein sequence ID" value="MBC2665303.1"/>
    <property type="molecule type" value="Genomic_DNA"/>
</dbReference>
<keyword evidence="2" id="KW-0805">Transcription regulation</keyword>
<keyword evidence="4" id="KW-0804">Transcription</keyword>
<dbReference type="GO" id="GO:0003700">
    <property type="term" value="F:DNA-binding transcription factor activity"/>
    <property type="evidence" value="ECO:0007669"/>
    <property type="project" value="InterPro"/>
</dbReference>
<dbReference type="Pfam" id="PF03466">
    <property type="entry name" value="LysR_substrate"/>
    <property type="match status" value="1"/>
</dbReference>
<proteinExistence type="inferred from homology"/>
<dbReference type="InterPro" id="IPR036388">
    <property type="entry name" value="WH-like_DNA-bd_sf"/>
</dbReference>
<evidence type="ECO:0000313" key="6">
    <source>
        <dbReference type="EMBL" id="MBC2665303.1"/>
    </source>
</evidence>
<feature type="domain" description="HTH lysR-type" evidence="5">
    <location>
        <begin position="13"/>
        <end position="70"/>
    </location>
</feature>
<comment type="similarity">
    <text evidence="1">Belongs to the LysR transcriptional regulatory family.</text>
</comment>
<sequence>MNQQDACTRAAAISFRQLRVFETIGRVKSVRQAADECNVSQPAVTQALFRLEELAGVALVDRSSSGSYLNRYGTMFAGRVQRFFTQAEAALLDLGFVATRAEGRVMFNRLTRSQVRALIAIVERGSFAEAADSLQLTQQSMHKSMRDLEGNIRKTVCYRTAAGTLVSHAGTELARRMKLAQQEIEWGIKDLDAEHGRSDAQISVGAKSFGGSMILVSVLEDFLKLHPNADMRITHGNSAEMNPRLRSGDVDCVLGLLARQPAPDFVAEAIARTPYIVVGRRRHPLLSRPRITVDDLRQYPWVVGAPGSSRRTCFESIFGGDPPPMPLATCSLTVIRHLLETTDRLTLMTSYELEHERAHLEAIPFNAVGPAPAIGITTRANWMPTKLHLDFMAVVRKHMVYSLMRGSIREVGQDNPPTSRMLA</sequence>
<dbReference type="PANTHER" id="PTHR30126">
    <property type="entry name" value="HTH-TYPE TRANSCRIPTIONAL REGULATOR"/>
    <property type="match status" value="1"/>
</dbReference>
<dbReference type="SUPFAM" id="SSF46785">
    <property type="entry name" value="Winged helix' DNA-binding domain"/>
    <property type="match status" value="2"/>
</dbReference>
<evidence type="ECO:0000259" key="5">
    <source>
        <dbReference type="PROSITE" id="PS50931"/>
    </source>
</evidence>
<gene>
    <name evidence="6" type="ORF">H7F51_07210</name>
</gene>
<dbReference type="PANTHER" id="PTHR30126:SF97">
    <property type="entry name" value="HTH-TYPE TRANSCRIPTIONAL REGULATOR ABGR"/>
    <property type="match status" value="1"/>
</dbReference>
<dbReference type="GO" id="GO:0000976">
    <property type="term" value="F:transcription cis-regulatory region binding"/>
    <property type="evidence" value="ECO:0007669"/>
    <property type="project" value="TreeGrafter"/>
</dbReference>
<dbReference type="PROSITE" id="PS50931">
    <property type="entry name" value="HTH_LYSR"/>
    <property type="match status" value="2"/>
</dbReference>
<evidence type="ECO:0000256" key="3">
    <source>
        <dbReference type="ARBA" id="ARBA00023125"/>
    </source>
</evidence>
<dbReference type="SUPFAM" id="SSF53850">
    <property type="entry name" value="Periplasmic binding protein-like II"/>
    <property type="match status" value="1"/>
</dbReference>
<dbReference type="RefSeq" id="WP_185663556.1">
    <property type="nucleotide sequence ID" value="NZ_JACLAW010000004.1"/>
</dbReference>
<accession>A0A7X1FQX6</accession>
<organism evidence="6 7">
    <name type="scientific">Novosphingobium flavum</name>
    <dbReference type="NCBI Taxonomy" id="1778672"/>
    <lineage>
        <taxon>Bacteria</taxon>
        <taxon>Pseudomonadati</taxon>
        <taxon>Pseudomonadota</taxon>
        <taxon>Alphaproteobacteria</taxon>
        <taxon>Sphingomonadales</taxon>
        <taxon>Sphingomonadaceae</taxon>
        <taxon>Novosphingobium</taxon>
    </lineage>
</organism>
<evidence type="ECO:0000256" key="1">
    <source>
        <dbReference type="ARBA" id="ARBA00009437"/>
    </source>
</evidence>
<keyword evidence="7" id="KW-1185">Reference proteome</keyword>
<dbReference type="Gene3D" id="3.40.190.290">
    <property type="match status" value="1"/>
</dbReference>
<dbReference type="InterPro" id="IPR036390">
    <property type="entry name" value="WH_DNA-bd_sf"/>
</dbReference>
<feature type="domain" description="HTH lysR-type" evidence="5">
    <location>
        <begin position="114"/>
        <end position="149"/>
    </location>
</feature>
<reference evidence="6 7" key="1">
    <citation type="submission" date="2020-08" db="EMBL/GenBank/DDBJ databases">
        <title>The genome sequence of type strain Novosphingobium flavum NBRC 111647.</title>
        <authorList>
            <person name="Liu Y."/>
        </authorList>
    </citation>
    <scope>NUCLEOTIDE SEQUENCE [LARGE SCALE GENOMIC DNA]</scope>
    <source>
        <strain evidence="6 7">NBRC 111647</strain>
    </source>
</reference>
<dbReference type="InterPro" id="IPR005119">
    <property type="entry name" value="LysR_subst-bd"/>
</dbReference>
<name>A0A7X1FQX6_9SPHN</name>
<dbReference type="AlphaFoldDB" id="A0A7X1FQX6"/>
<protein>
    <submittedName>
        <fullName evidence="6">LysR family transcriptional regulator</fullName>
    </submittedName>
</protein>
<evidence type="ECO:0000256" key="2">
    <source>
        <dbReference type="ARBA" id="ARBA00023015"/>
    </source>
</evidence>
<dbReference type="Gene3D" id="1.10.10.10">
    <property type="entry name" value="Winged helix-like DNA-binding domain superfamily/Winged helix DNA-binding domain"/>
    <property type="match status" value="2"/>
</dbReference>